<dbReference type="Proteomes" id="UP001529380">
    <property type="component" value="Unassembled WGS sequence"/>
</dbReference>
<dbReference type="PANTHER" id="PTHR32347">
    <property type="entry name" value="EFFLUX SYSTEM COMPONENT YKNX-RELATED"/>
    <property type="match status" value="1"/>
</dbReference>
<comment type="subcellular location">
    <subcellularLocation>
        <location evidence="1">Cell envelope</location>
    </subcellularLocation>
</comment>
<protein>
    <recommendedName>
        <fullName evidence="7">Biotin/lipoyl-binding protein</fullName>
    </recommendedName>
</protein>
<evidence type="ECO:0000256" key="3">
    <source>
        <dbReference type="SAM" id="Coils"/>
    </source>
</evidence>
<reference evidence="5 6" key="2">
    <citation type="submission" date="2023-06" db="EMBL/GenBank/DDBJ databases">
        <title>Identification and characterization of horizontal gene transfer across gut microbiota members of farm animals based on homology search.</title>
        <authorList>
            <person name="Schwarzerova J."/>
            <person name="Nykrynova M."/>
            <person name="Jureckova K."/>
            <person name="Cejkova D."/>
            <person name="Rychlik I."/>
        </authorList>
    </citation>
    <scope>NUCLEOTIDE SEQUENCE [LARGE SCALE GENOMIC DNA]</scope>
    <source>
        <strain evidence="5 6">ET340</strain>
    </source>
</reference>
<proteinExistence type="predicted"/>
<gene>
    <name evidence="5" type="ORF">QUW08_15475</name>
</gene>
<dbReference type="PANTHER" id="PTHR32347:SF23">
    <property type="entry name" value="BLL5650 PROTEIN"/>
    <property type="match status" value="1"/>
</dbReference>
<name>A0ABT7UUU9_9FIRM</name>
<reference evidence="6" key="1">
    <citation type="submission" date="2023-06" db="EMBL/GenBank/DDBJ databases">
        <title>Identification and characterization of horizontal gene transfer across gut microbiota members of farm animals based on homology search.</title>
        <authorList>
            <person name="Zeman M."/>
            <person name="Kubasova T."/>
            <person name="Jahodarova E."/>
            <person name="Nykrynova M."/>
            <person name="Rychlik I."/>
        </authorList>
    </citation>
    <scope>NUCLEOTIDE SEQUENCE [LARGE SCALE GENOMIC DNA]</scope>
    <source>
        <strain evidence="6">ET340</strain>
    </source>
</reference>
<evidence type="ECO:0000313" key="5">
    <source>
        <dbReference type="EMBL" id="MDM8202681.1"/>
    </source>
</evidence>
<accession>A0ABT7UUU9</accession>
<reference evidence="5 6" key="3">
    <citation type="submission" date="2023-06" db="EMBL/GenBank/DDBJ databases">
        <authorList>
            <person name="Zeman M."/>
            <person name="Kubasova T."/>
            <person name="Jahodarova E."/>
            <person name="Nykrynova M."/>
            <person name="Rychlik I."/>
        </authorList>
    </citation>
    <scope>NUCLEOTIDE SEQUENCE [LARGE SCALE GENOMIC DNA]</scope>
    <source>
        <strain evidence="5 6">ET340</strain>
    </source>
</reference>
<evidence type="ECO:0000256" key="4">
    <source>
        <dbReference type="SAM" id="MobiDB-lite"/>
    </source>
</evidence>
<sequence length="505" mass="52462">MNLLKRVKSLPARHTQSPAVLHESHPQAGPGNLSGPSRYALRFFAAMLVLTLVARGVSGAAMPQVSLTAPSQGTIVQQASATASISAGEGESLPLSAGITVDVLYASAGQTLKAGDAIARLNLTELQDALDAANVTLSQQQAELAQLTASPASITSTADSAWQTLTRAQEDYARTGDRTQAAVDEADAALTQALQAQDEAASRLEELQTQTDPAASEEELAAARQTLDEAQQAAEAARQALENAQNSREDELLAAQRSIEDAESALAQAEAADSQARSSAALTAQNNQAQADALQLEMEKNEESIALLTACIQSGGLICAERDTQLLTCDLTEGQPCPESGGLRLAKEGSELVAQFTLPSGQGDELSAGQAVIITQGSARTEATVRTVTEDSESVTFHVTAALSEEASGFRAGTAQAELIFSRTSYSVCLPVSAIRQDTQGSFVLTVEESRSTFGVRYTAQRVPVTVLEVGSDGQYAAVEGTIGGSVISSSDRAVSPGASVRVAQ</sequence>
<evidence type="ECO:0000256" key="1">
    <source>
        <dbReference type="ARBA" id="ARBA00004196"/>
    </source>
</evidence>
<keyword evidence="2 3" id="KW-0175">Coiled coil</keyword>
<feature type="coiled-coil region" evidence="3">
    <location>
        <begin position="123"/>
        <end position="150"/>
    </location>
</feature>
<organism evidence="5 6">
    <name type="scientific">Allofournierella massiliensis</name>
    <dbReference type="NCBI Taxonomy" id="1650663"/>
    <lineage>
        <taxon>Bacteria</taxon>
        <taxon>Bacillati</taxon>
        <taxon>Bacillota</taxon>
        <taxon>Clostridia</taxon>
        <taxon>Eubacteriales</taxon>
        <taxon>Oscillospiraceae</taxon>
        <taxon>Allofournierella</taxon>
    </lineage>
</organism>
<evidence type="ECO:0000313" key="6">
    <source>
        <dbReference type="Proteomes" id="UP001529380"/>
    </source>
</evidence>
<comment type="caution">
    <text evidence="5">The sequence shown here is derived from an EMBL/GenBank/DDBJ whole genome shotgun (WGS) entry which is preliminary data.</text>
</comment>
<dbReference type="RefSeq" id="WP_289600895.1">
    <property type="nucleotide sequence ID" value="NZ_JAUDCL010000058.1"/>
</dbReference>
<feature type="region of interest" description="Disordered" evidence="4">
    <location>
        <begin position="1"/>
        <end position="32"/>
    </location>
</feature>
<evidence type="ECO:0000256" key="2">
    <source>
        <dbReference type="ARBA" id="ARBA00023054"/>
    </source>
</evidence>
<evidence type="ECO:0008006" key="7">
    <source>
        <dbReference type="Google" id="ProtNLM"/>
    </source>
</evidence>
<dbReference type="InterPro" id="IPR050465">
    <property type="entry name" value="UPF0194_transport"/>
</dbReference>
<dbReference type="EMBL" id="JAUDCL010000058">
    <property type="protein sequence ID" value="MDM8202681.1"/>
    <property type="molecule type" value="Genomic_DNA"/>
</dbReference>
<keyword evidence="6" id="KW-1185">Reference proteome</keyword>
<feature type="coiled-coil region" evidence="3">
    <location>
        <begin position="190"/>
        <end position="304"/>
    </location>
</feature>